<dbReference type="SMART" id="SM00191">
    <property type="entry name" value="Int_alpha"/>
    <property type="match status" value="3"/>
</dbReference>
<keyword evidence="6 13" id="KW-0130">Cell adhesion</keyword>
<evidence type="ECO:0000256" key="5">
    <source>
        <dbReference type="ARBA" id="ARBA00022737"/>
    </source>
</evidence>
<dbReference type="GO" id="GO:0009897">
    <property type="term" value="C:external side of plasma membrane"/>
    <property type="evidence" value="ECO:0007669"/>
    <property type="project" value="TreeGrafter"/>
</dbReference>
<evidence type="ECO:0000256" key="4">
    <source>
        <dbReference type="ARBA" id="ARBA00022729"/>
    </source>
</evidence>
<evidence type="ECO:0000256" key="6">
    <source>
        <dbReference type="ARBA" id="ARBA00022889"/>
    </source>
</evidence>
<comment type="caution">
    <text evidence="18">The sequence shown here is derived from an EMBL/GenBank/DDBJ whole genome shotgun (WGS) entry which is preliminary data.</text>
</comment>
<feature type="repeat" description="FG-GAP" evidence="12">
    <location>
        <begin position="334"/>
        <end position="397"/>
    </location>
</feature>
<evidence type="ECO:0000256" key="14">
    <source>
        <dbReference type="SAM" id="MobiDB-lite"/>
    </source>
</evidence>
<dbReference type="InterPro" id="IPR013519">
    <property type="entry name" value="Int_alpha_beta-p"/>
</dbReference>
<comment type="subcellular location">
    <subcellularLocation>
        <location evidence="1 13">Membrane</location>
        <topology evidence="1 13">Single-pass type I membrane protein</topology>
    </subcellularLocation>
</comment>
<dbReference type="Pfam" id="PF20805">
    <property type="entry name" value="Integrin_A_Ig_2"/>
    <property type="match status" value="1"/>
</dbReference>
<accession>A0AAN9Y6D7</accession>
<evidence type="ECO:0000256" key="2">
    <source>
        <dbReference type="ARBA" id="ARBA00008054"/>
    </source>
</evidence>
<dbReference type="InterPro" id="IPR000413">
    <property type="entry name" value="Integrin_alpha"/>
</dbReference>
<evidence type="ECO:0000256" key="8">
    <source>
        <dbReference type="ARBA" id="ARBA00023037"/>
    </source>
</evidence>
<dbReference type="GO" id="GO:0048513">
    <property type="term" value="P:animal organ development"/>
    <property type="evidence" value="ECO:0007669"/>
    <property type="project" value="UniProtKB-ARBA"/>
</dbReference>
<dbReference type="Pfam" id="PF01839">
    <property type="entry name" value="FG-GAP"/>
    <property type="match status" value="2"/>
</dbReference>
<evidence type="ECO:0000256" key="1">
    <source>
        <dbReference type="ARBA" id="ARBA00004479"/>
    </source>
</evidence>
<feature type="region of interest" description="Disordered" evidence="14">
    <location>
        <begin position="1224"/>
        <end position="1257"/>
    </location>
</feature>
<feature type="compositionally biased region" description="Polar residues" evidence="14">
    <location>
        <begin position="937"/>
        <end position="960"/>
    </location>
</feature>
<feature type="compositionally biased region" description="Polar residues" evidence="14">
    <location>
        <begin position="818"/>
        <end position="832"/>
    </location>
</feature>
<feature type="compositionally biased region" description="Polar residues" evidence="14">
    <location>
        <begin position="851"/>
        <end position="873"/>
    </location>
</feature>
<dbReference type="Pfam" id="PF20806">
    <property type="entry name" value="Integrin_A_Ig_3"/>
    <property type="match status" value="2"/>
</dbReference>
<dbReference type="PANTHER" id="PTHR23220:SF133">
    <property type="entry name" value="INTEGRIN ALPHA-PS2"/>
    <property type="match status" value="1"/>
</dbReference>
<keyword evidence="4" id="KW-0732">Signal</keyword>
<feature type="region of interest" description="Disordered" evidence="14">
    <location>
        <begin position="1116"/>
        <end position="1140"/>
    </location>
</feature>
<keyword evidence="10 13" id="KW-0675">Receptor</keyword>
<dbReference type="SUPFAM" id="SSF69179">
    <property type="entry name" value="Integrin domains"/>
    <property type="match status" value="3"/>
</dbReference>
<feature type="compositionally biased region" description="Polar residues" evidence="14">
    <location>
        <begin position="880"/>
        <end position="889"/>
    </location>
</feature>
<feature type="region of interest" description="Disordered" evidence="14">
    <location>
        <begin position="800"/>
        <end position="973"/>
    </location>
</feature>
<evidence type="ECO:0000313" key="19">
    <source>
        <dbReference type="Proteomes" id="UP001367676"/>
    </source>
</evidence>
<keyword evidence="19" id="KW-1185">Reference proteome</keyword>
<feature type="region of interest" description="Disordered" evidence="14">
    <location>
        <begin position="1384"/>
        <end position="1403"/>
    </location>
</feature>
<feature type="compositionally biased region" description="Polar residues" evidence="14">
    <location>
        <begin position="1119"/>
        <end position="1137"/>
    </location>
</feature>
<dbReference type="InterPro" id="IPR013517">
    <property type="entry name" value="FG-GAP"/>
</dbReference>
<reference evidence="18 19" key="1">
    <citation type="submission" date="2024-03" db="EMBL/GenBank/DDBJ databases">
        <title>Adaptation during the transition from Ophiocordyceps entomopathogen to insect associate is accompanied by gene loss and intensified selection.</title>
        <authorList>
            <person name="Ward C.M."/>
            <person name="Onetto C.A."/>
            <person name="Borneman A.R."/>
        </authorList>
    </citation>
    <scope>NUCLEOTIDE SEQUENCE [LARGE SCALE GENOMIC DNA]</scope>
    <source>
        <strain evidence="18">AWRI1</strain>
        <tissue evidence="18">Single Adult Female</tissue>
    </source>
</reference>
<name>A0AAN9Y6D7_9HEMI</name>
<dbReference type="PRINTS" id="PR01185">
    <property type="entry name" value="INTEGRINA"/>
</dbReference>
<dbReference type="GO" id="GO:0007229">
    <property type="term" value="P:integrin-mediated signaling pathway"/>
    <property type="evidence" value="ECO:0007669"/>
    <property type="project" value="UniProtKB-KW"/>
</dbReference>
<dbReference type="Gene3D" id="2.60.40.1530">
    <property type="entry name" value="ntegrin, alpha v. Chain A, domain 4"/>
    <property type="match status" value="2"/>
</dbReference>
<evidence type="ECO:0000256" key="10">
    <source>
        <dbReference type="ARBA" id="ARBA00023170"/>
    </source>
</evidence>
<dbReference type="PROSITE" id="PS00242">
    <property type="entry name" value="INTEGRIN_ALPHA"/>
    <property type="match status" value="1"/>
</dbReference>
<dbReference type="PROSITE" id="PS51470">
    <property type="entry name" value="FG_GAP"/>
    <property type="match status" value="3"/>
</dbReference>
<dbReference type="InterPro" id="IPR048285">
    <property type="entry name" value="Integrin_alpha_Ig-like_2"/>
</dbReference>
<dbReference type="GO" id="GO:0007157">
    <property type="term" value="P:heterophilic cell-cell adhesion via plasma membrane cell adhesion molecules"/>
    <property type="evidence" value="ECO:0007669"/>
    <property type="project" value="UniProtKB-ARBA"/>
</dbReference>
<evidence type="ECO:0000256" key="12">
    <source>
        <dbReference type="PROSITE-ProRule" id="PRU00803"/>
    </source>
</evidence>
<dbReference type="Gene3D" id="2.60.40.1510">
    <property type="entry name" value="ntegrin, alpha v. Chain A, domain 3"/>
    <property type="match status" value="1"/>
</dbReference>
<dbReference type="Pfam" id="PF08441">
    <property type="entry name" value="Integrin_A_Ig_1"/>
    <property type="match status" value="1"/>
</dbReference>
<keyword evidence="8 13" id="KW-0401">Integrin</keyword>
<dbReference type="Proteomes" id="UP001367676">
    <property type="component" value="Unassembled WGS sequence"/>
</dbReference>
<evidence type="ECO:0000313" key="18">
    <source>
        <dbReference type="EMBL" id="KAK7597950.1"/>
    </source>
</evidence>
<evidence type="ECO:0000259" key="15">
    <source>
        <dbReference type="Pfam" id="PF08441"/>
    </source>
</evidence>
<dbReference type="Gene3D" id="2.130.10.130">
    <property type="entry name" value="Integrin alpha, N-terminal"/>
    <property type="match status" value="1"/>
</dbReference>
<sequence>MLGSNSGGFAPGTIDNRTRQWLGATVRSSGEDGKILACAPRYYWFKSVNNAQAVRDPVGTCYLAYSQFQESDEYSPCRTKGTQGYARQGSCQVGFGAAITKDANRIYLGAVGSFYWQGQLISLSKYNRPELMSSKEGSLTEDDSYMGYSVETINYYGTNISGAVVGTPRGDMLNGKIQILTWNLTNVKNITGEQIGSYFGYSLAVADINGDGSQDIIVGAPMFSNYSSSKNEYEKGRVYIFYQDLKPCGFLDFACWDTKFDRYQIIDGESSKSRFGLSVTALGDINKDGFEDFAVGAPYEGTIGGCMKSSVTGAVYIYHGSKNGVRRQPSQKISAEQISQLSQSALTTFGFSLSGGIDMDNNQYPDLAVGAYESDIVYLFRSRPVINIDATLQFKSSNKVIDIDSQPNCKLNSSGSFGHCVKLQMCLRYTDTGVAETVDLQVSISLDVKKSQNPRMFFTHNEGTRDYHMNIGLQRGAGEVCREMVTYVVPSNPNLDKLTPLEAEMSYKLNEPLYSYDGELRPILNMDDETPLRRQDAMFFKNNCGEDNVCIPELHMRVTPNVQQFILGSDHLIFNVSVANKGEDSFGSVFKMHIPAGVHYSKFEHFAKDNSYVQCFPPKTNEINITINCNIGNPLPANKNVNFSVILQPKSKVVESEFDFSFEVNSSIAQVAALSNTTAHFRIPIFENATLKIDGESKPKEVNYNSSQYDYDEIKTDGDAGPFLRHTYTIKNLGPSDMSEAKVVFTWPSKTSAGDDLLYLLSAPVMTGNIQCQTLSKDNNYNYKHLKLMRVNKDEIEEGKGATMAHSKEEKPYKPGQGNWSGSINNINKGSTSWEKQKGESSSEKVSGSSTIRQTNKTTIYKESNQQTGSNTYYPGGSYQGSNQQTGENAHQMGSFHQTGSSYQGGSQQTGTSIQQVGGSYQGGSSYQEGGSIFQGGVSNTHQTGSSDSIYHSGGSQQSGGIRPTGGSGQFITGVLEFGGHQQGGESVYKNGGSHQFQTSEVNVHQQNQHHQGGYISQGSQQKHGGGYASVEGQYGGSQHSNGADGYQGGYVQTIVPSGKNYSSVHEFESSYSKNTKFGEKGPVTFVQSQWTKNNNGAITNGSFSTSRPGYIENGHFFGSQNVNEQTASGGSWSNAHNVGGGKMISRQQFDQNGNILTTYDEGTQRLMPEIKTDGSESETVHHYRFENSELLKPTITPDGRKVYEPARPYFSGNTEQINQRIAEENQKMGHRPTVRNEEYNDEDEEEKSRNRQKRQSFNGHDEHFCTKDTCATIECTIKTLPKDHEVTVTFRSLVWMKTIKKIALGKPVQVGSYAVVNHTKLTTMSAEILTNVTSLDYDSKSSPDVIPLWIVVTSACLGALILMALIYLLYRCGFFKRNRPQPLPERQPLNRNGNYHMGDEAL</sequence>
<protein>
    <recommendedName>
        <fullName evidence="20">Integrin alpha-2 domain-containing protein</fullName>
    </recommendedName>
</protein>
<feature type="domain" description="Integrin alpha first immunoglubulin-like" evidence="15">
    <location>
        <begin position="382"/>
        <end position="530"/>
    </location>
</feature>
<feature type="repeat" description="FG-GAP" evidence="12">
    <location>
        <begin position="185"/>
        <end position="250"/>
    </location>
</feature>
<keyword evidence="7 13" id="KW-1133">Transmembrane helix</keyword>
<keyword evidence="5" id="KW-0677">Repeat</keyword>
<evidence type="ECO:0000256" key="3">
    <source>
        <dbReference type="ARBA" id="ARBA00022692"/>
    </source>
</evidence>
<dbReference type="GO" id="GO:0033627">
    <property type="term" value="P:cell adhesion mediated by integrin"/>
    <property type="evidence" value="ECO:0007669"/>
    <property type="project" value="TreeGrafter"/>
</dbReference>
<dbReference type="InterPro" id="IPR032695">
    <property type="entry name" value="Integrin_dom_sf"/>
</dbReference>
<feature type="compositionally biased region" description="Basic and acidic residues" evidence="14">
    <location>
        <begin position="800"/>
        <end position="813"/>
    </location>
</feature>
<dbReference type="GO" id="GO:0008305">
    <property type="term" value="C:integrin complex"/>
    <property type="evidence" value="ECO:0007669"/>
    <property type="project" value="InterPro"/>
</dbReference>
<feature type="domain" description="Integrin alpha third immunoglobulin-like" evidence="17">
    <location>
        <begin position="1232"/>
        <end position="1315"/>
    </location>
</feature>
<gene>
    <name evidence="18" type="ORF">V9T40_014906</name>
</gene>
<feature type="domain" description="Integrin alpha third immunoglobulin-like" evidence="17">
    <location>
        <begin position="691"/>
        <end position="797"/>
    </location>
</feature>
<keyword evidence="11" id="KW-0325">Glycoprotein</keyword>
<dbReference type="InterPro" id="IPR018184">
    <property type="entry name" value="Integrin_alpha_C_CS"/>
</dbReference>
<dbReference type="InterPro" id="IPR028994">
    <property type="entry name" value="Integrin_alpha_N"/>
</dbReference>
<feature type="repeat" description="FG-GAP" evidence="12">
    <location>
        <begin position="261"/>
        <end position="327"/>
    </location>
</feature>
<dbReference type="InterPro" id="IPR048286">
    <property type="entry name" value="Integrin_alpha_Ig-like_3"/>
</dbReference>
<dbReference type="PANTHER" id="PTHR23220">
    <property type="entry name" value="INTEGRIN ALPHA"/>
    <property type="match status" value="1"/>
</dbReference>
<feature type="transmembrane region" description="Helical" evidence="13">
    <location>
        <begin position="1349"/>
        <end position="1371"/>
    </location>
</feature>
<feature type="region of interest" description="Disordered" evidence="14">
    <location>
        <begin position="1008"/>
        <end position="1048"/>
    </location>
</feature>
<keyword evidence="9 13" id="KW-0472">Membrane</keyword>
<evidence type="ECO:0000256" key="13">
    <source>
        <dbReference type="RuleBase" id="RU003762"/>
    </source>
</evidence>
<dbReference type="Gene3D" id="1.20.5.930">
    <property type="entry name" value="Bicelle-embedded integrin alpha(iib) transmembrane segment"/>
    <property type="match status" value="1"/>
</dbReference>
<dbReference type="GO" id="GO:0007160">
    <property type="term" value="P:cell-matrix adhesion"/>
    <property type="evidence" value="ECO:0007669"/>
    <property type="project" value="TreeGrafter"/>
</dbReference>
<feature type="compositionally biased region" description="Low complexity" evidence="14">
    <location>
        <begin position="898"/>
        <end position="932"/>
    </location>
</feature>
<dbReference type="Gene3D" id="2.60.40.1460">
    <property type="entry name" value="Integrin domains. Chain A, domain 2"/>
    <property type="match status" value="1"/>
</dbReference>
<dbReference type="EMBL" id="JBBCAQ010000016">
    <property type="protein sequence ID" value="KAK7597950.1"/>
    <property type="molecule type" value="Genomic_DNA"/>
</dbReference>
<evidence type="ECO:0000256" key="11">
    <source>
        <dbReference type="ARBA" id="ARBA00023180"/>
    </source>
</evidence>
<dbReference type="InterPro" id="IPR013649">
    <property type="entry name" value="Integrin_alpha_Ig-like_1"/>
</dbReference>
<dbReference type="GO" id="GO:0005178">
    <property type="term" value="F:integrin binding"/>
    <property type="evidence" value="ECO:0007669"/>
    <property type="project" value="TreeGrafter"/>
</dbReference>
<evidence type="ECO:0008006" key="20">
    <source>
        <dbReference type="Google" id="ProtNLM"/>
    </source>
</evidence>
<dbReference type="SUPFAM" id="SSF69318">
    <property type="entry name" value="Integrin alpha N-terminal domain"/>
    <property type="match status" value="1"/>
</dbReference>
<keyword evidence="3 13" id="KW-0812">Transmembrane</keyword>
<evidence type="ECO:0000256" key="7">
    <source>
        <dbReference type="ARBA" id="ARBA00022989"/>
    </source>
</evidence>
<evidence type="ECO:0000259" key="16">
    <source>
        <dbReference type="Pfam" id="PF20805"/>
    </source>
</evidence>
<organism evidence="18 19">
    <name type="scientific">Parthenolecanium corni</name>
    <dbReference type="NCBI Taxonomy" id="536013"/>
    <lineage>
        <taxon>Eukaryota</taxon>
        <taxon>Metazoa</taxon>
        <taxon>Ecdysozoa</taxon>
        <taxon>Arthropoda</taxon>
        <taxon>Hexapoda</taxon>
        <taxon>Insecta</taxon>
        <taxon>Pterygota</taxon>
        <taxon>Neoptera</taxon>
        <taxon>Paraneoptera</taxon>
        <taxon>Hemiptera</taxon>
        <taxon>Sternorrhyncha</taxon>
        <taxon>Coccoidea</taxon>
        <taxon>Coccidae</taxon>
        <taxon>Parthenolecanium</taxon>
    </lineage>
</organism>
<feature type="domain" description="Integrin alpha second immunoglobulin-like" evidence="16">
    <location>
        <begin position="544"/>
        <end position="679"/>
    </location>
</feature>
<comment type="similarity">
    <text evidence="2 13">Belongs to the integrin alpha chain family.</text>
</comment>
<evidence type="ECO:0000256" key="9">
    <source>
        <dbReference type="ARBA" id="ARBA00023136"/>
    </source>
</evidence>
<proteinExistence type="inferred from homology"/>
<evidence type="ECO:0000259" key="17">
    <source>
        <dbReference type="Pfam" id="PF20806"/>
    </source>
</evidence>